<protein>
    <submittedName>
        <fullName evidence="2">Uncharacterized protein</fullName>
    </submittedName>
</protein>
<feature type="region of interest" description="Disordered" evidence="1">
    <location>
        <begin position="164"/>
        <end position="213"/>
    </location>
</feature>
<feature type="compositionally biased region" description="Low complexity" evidence="1">
    <location>
        <begin position="184"/>
        <end position="197"/>
    </location>
</feature>
<accession>A0A1Y5YDQ9</accession>
<evidence type="ECO:0000313" key="3">
    <source>
        <dbReference type="Proteomes" id="UP000192674"/>
    </source>
</evidence>
<dbReference type="Proteomes" id="UP000192674">
    <property type="component" value="Unassembled WGS sequence"/>
</dbReference>
<proteinExistence type="predicted"/>
<dbReference type="EMBL" id="FWXV01000024">
    <property type="protein sequence ID" value="SMD27452.1"/>
    <property type="molecule type" value="Genomic_DNA"/>
</dbReference>
<evidence type="ECO:0000313" key="2">
    <source>
        <dbReference type="EMBL" id="SMD27452.1"/>
    </source>
</evidence>
<evidence type="ECO:0000256" key="1">
    <source>
        <dbReference type="SAM" id="MobiDB-lite"/>
    </source>
</evidence>
<name>A0A1Y5YDQ9_KIBAR</name>
<feature type="compositionally biased region" description="Polar residues" evidence="1">
    <location>
        <begin position="164"/>
        <end position="176"/>
    </location>
</feature>
<dbReference type="AlphaFoldDB" id="A0A1Y5YDQ9"/>
<sequence length="213" mass="22740">MPQQGSVSNASAVRPPTVVYLPGLSKSPSNSAERLATLIAHNLTQGPGTFTTQKAPDPGAPLTEGRRILDENKTPMLDISMLDYRAHLRLRCACRKPHPCWSAPTRDDVGAVPSWQAVLRQDDRPCCCDWPTSASPTPSPWFACSQGAPGTKTSRSSRCATRSEYCNGNSRHQSAIQPGRQGPTRRAPTPAITPDRAQAPSAGTPGHDPALAP</sequence>
<organism evidence="2 3">
    <name type="scientific">Kibdelosporangium aridum</name>
    <dbReference type="NCBI Taxonomy" id="2030"/>
    <lineage>
        <taxon>Bacteria</taxon>
        <taxon>Bacillati</taxon>
        <taxon>Actinomycetota</taxon>
        <taxon>Actinomycetes</taxon>
        <taxon>Pseudonocardiales</taxon>
        <taxon>Pseudonocardiaceae</taxon>
        <taxon>Kibdelosporangium</taxon>
    </lineage>
</organism>
<keyword evidence="3" id="KW-1185">Reference proteome</keyword>
<gene>
    <name evidence="2" type="ORF">SAMN05661093_11059</name>
</gene>
<reference evidence="2 3" key="1">
    <citation type="submission" date="2017-04" db="EMBL/GenBank/DDBJ databases">
        <authorList>
            <person name="Afonso C.L."/>
            <person name="Miller P.J."/>
            <person name="Scott M.A."/>
            <person name="Spackman E."/>
            <person name="Goraichik I."/>
            <person name="Dimitrov K.M."/>
            <person name="Suarez D.L."/>
            <person name="Swayne D.E."/>
        </authorList>
    </citation>
    <scope>NUCLEOTIDE SEQUENCE [LARGE SCALE GENOMIC DNA]</scope>
    <source>
        <strain evidence="2 3">DSM 43828</strain>
    </source>
</reference>